<dbReference type="Proteomes" id="UP000270094">
    <property type="component" value="Unassembled WGS sequence"/>
</dbReference>
<feature type="compositionally biased region" description="Basic and acidic residues" evidence="1">
    <location>
        <begin position="31"/>
        <end position="44"/>
    </location>
</feature>
<proteinExistence type="predicted"/>
<reference evidence="2 3" key="1">
    <citation type="submission" date="2018-11" db="EMBL/GenBank/DDBJ databases">
        <authorList>
            <consortium name="Pathogen Informatics"/>
        </authorList>
    </citation>
    <scope>NUCLEOTIDE SEQUENCE [LARGE SCALE GENOMIC DNA]</scope>
</reference>
<dbReference type="AlphaFoldDB" id="A0A3P7IU18"/>
<evidence type="ECO:0000313" key="2">
    <source>
        <dbReference type="EMBL" id="VDM76441.1"/>
    </source>
</evidence>
<organism evidence="2 3">
    <name type="scientific">Strongylus vulgaris</name>
    <name type="common">Blood worm</name>
    <dbReference type="NCBI Taxonomy" id="40348"/>
    <lineage>
        <taxon>Eukaryota</taxon>
        <taxon>Metazoa</taxon>
        <taxon>Ecdysozoa</taxon>
        <taxon>Nematoda</taxon>
        <taxon>Chromadorea</taxon>
        <taxon>Rhabditida</taxon>
        <taxon>Rhabditina</taxon>
        <taxon>Rhabditomorpha</taxon>
        <taxon>Strongyloidea</taxon>
        <taxon>Strongylidae</taxon>
        <taxon>Strongylus</taxon>
    </lineage>
</organism>
<gene>
    <name evidence="2" type="ORF">SVUK_LOCUS11439</name>
</gene>
<protein>
    <submittedName>
        <fullName evidence="2">Uncharacterized protein</fullName>
    </submittedName>
</protein>
<sequence>MDLLAGCTIFGSGMLRGSSGGQRCLEAKNESLTHDKKEELHDVEPEPTSSGAGEYRAMKDIQQVVTAFTNALHRKRKSRMEYDPRE</sequence>
<dbReference type="EMBL" id="UYYB01097007">
    <property type="protein sequence ID" value="VDM76441.1"/>
    <property type="molecule type" value="Genomic_DNA"/>
</dbReference>
<feature type="region of interest" description="Disordered" evidence="1">
    <location>
        <begin position="31"/>
        <end position="56"/>
    </location>
</feature>
<keyword evidence="3" id="KW-1185">Reference proteome</keyword>
<evidence type="ECO:0000313" key="3">
    <source>
        <dbReference type="Proteomes" id="UP000270094"/>
    </source>
</evidence>
<name>A0A3P7IU18_STRVU</name>
<evidence type="ECO:0000256" key="1">
    <source>
        <dbReference type="SAM" id="MobiDB-lite"/>
    </source>
</evidence>
<accession>A0A3P7IU18</accession>